<dbReference type="Pfam" id="PF01063">
    <property type="entry name" value="Aminotran_4"/>
    <property type="match status" value="1"/>
</dbReference>
<evidence type="ECO:0000256" key="6">
    <source>
        <dbReference type="ARBA" id="ARBA00023239"/>
    </source>
</evidence>
<dbReference type="GO" id="GO:0008696">
    <property type="term" value="F:4-amino-4-deoxychorismate lyase activity"/>
    <property type="evidence" value="ECO:0007669"/>
    <property type="project" value="UniProtKB-UniRule"/>
</dbReference>
<dbReference type="InterPro" id="IPR043131">
    <property type="entry name" value="BCAT-like_N"/>
</dbReference>
<keyword evidence="14" id="KW-1185">Reference proteome</keyword>
<evidence type="ECO:0000256" key="3">
    <source>
        <dbReference type="ARBA" id="ARBA00011738"/>
    </source>
</evidence>
<evidence type="ECO:0000256" key="7">
    <source>
        <dbReference type="ARBA" id="ARBA00035633"/>
    </source>
</evidence>
<dbReference type="OrthoDB" id="9805628at2"/>
<dbReference type="GO" id="GO:0008153">
    <property type="term" value="P:4-aminobenzoate biosynthetic process"/>
    <property type="evidence" value="ECO:0007669"/>
    <property type="project" value="UniProtKB-UniRule"/>
</dbReference>
<dbReference type="CDD" id="cd01559">
    <property type="entry name" value="ADCL_like"/>
    <property type="match status" value="1"/>
</dbReference>
<dbReference type="EMBL" id="CP001560">
    <property type="protein sequence ID" value="AFJ47493.1"/>
    <property type="molecule type" value="Genomic_DNA"/>
</dbReference>
<dbReference type="InterPro" id="IPR043132">
    <property type="entry name" value="BCAT-like_C"/>
</dbReference>
<dbReference type="STRING" id="630626.EBL_c24040"/>
<accession>I2BAD9</accession>
<comment type="pathway">
    <text evidence="7">Cofactor biosynthesis; tetrahydrofolate biosynthesis; 4-aminobenzoate from chorismate: step 2/2.</text>
</comment>
<dbReference type="Gene3D" id="3.30.470.10">
    <property type="match status" value="1"/>
</dbReference>
<comment type="cofactor">
    <cofactor evidence="1">
        <name>pyridoxal 5'-phosphate</name>
        <dbReference type="ChEBI" id="CHEBI:597326"/>
    </cofactor>
</comment>
<comment type="function">
    <text evidence="10">Involved in the biosynthesis of p-aminobenzoate (PABA), a precursor of tetrahydrofolate. Converts 4-amino-4-deoxychorismate into 4-aminobenzoate (PABA) and pyruvate.</text>
</comment>
<dbReference type="PATRIC" id="fig|630626.3.peg.2327"/>
<dbReference type="InterPro" id="IPR036038">
    <property type="entry name" value="Aminotransferase-like"/>
</dbReference>
<dbReference type="GO" id="GO:0046656">
    <property type="term" value="P:folic acid biosynthetic process"/>
    <property type="evidence" value="ECO:0007669"/>
    <property type="project" value="UniProtKB-KW"/>
</dbReference>
<sequence length="266" mass="29448">MYLINGEWQASVPASDRGLQFGDGCFTTARILNGQVRFAEHHLARLQRDCQRLGIPAPAREILHTEMQQLAQQHDAGTLKVMITRGSGGRGYSPRGCDTPRRILSVSGVPPQYGQWRQDGIELVLSPVRLGCSPALAGVKHLNRLEQVLIRSHLEQLQAPEALVLDSDGMLVECCAANLFWRKQGVVYTPNLERAGVEGTMRRHILACLAAARWPVSEVREPPAALTGADEVVICNALMPIIPVKRIGQRQYTDRQLFDFLAPLCE</sequence>
<evidence type="ECO:0000256" key="5">
    <source>
        <dbReference type="ARBA" id="ARBA00022909"/>
    </source>
</evidence>
<evidence type="ECO:0000313" key="13">
    <source>
        <dbReference type="EMBL" id="AFJ47493.1"/>
    </source>
</evidence>
<reference evidence="13 14" key="1">
    <citation type="journal article" date="2012" name="J. Bacteriol.">
        <title>Complete genome sequence of the B12-producing Shimwellia blattae strain DSM 4481, isolated from a cockroach.</title>
        <authorList>
            <person name="Brzuszkiewicz E."/>
            <person name="Waschkowitz T."/>
            <person name="Wiezer A."/>
            <person name="Daniel R."/>
        </authorList>
    </citation>
    <scope>NUCLEOTIDE SEQUENCE [LARGE SCALE GENOMIC DNA]</scope>
    <source>
        <strain evidence="14">ATCC 29907 / DSM 4481 / JCM 1650 / NBRC 105725 / CDC 9005-74</strain>
    </source>
</reference>
<dbReference type="Gene3D" id="3.20.10.10">
    <property type="entry name" value="D-amino Acid Aminotransferase, subunit A, domain 2"/>
    <property type="match status" value="1"/>
</dbReference>
<evidence type="ECO:0000256" key="11">
    <source>
        <dbReference type="ARBA" id="ARBA00069174"/>
    </source>
</evidence>
<dbReference type="AlphaFoldDB" id="I2BAD9"/>
<dbReference type="FunFam" id="3.20.10.10:FF:000002">
    <property type="entry name" value="D-alanine aminotransferase"/>
    <property type="match status" value="1"/>
</dbReference>
<dbReference type="KEGG" id="ebt:EBL_c24040"/>
<comment type="catalytic activity">
    <reaction evidence="9">
        <text>4-amino-4-deoxychorismate = 4-aminobenzoate + pyruvate + H(+)</text>
        <dbReference type="Rhea" id="RHEA:16201"/>
        <dbReference type="ChEBI" id="CHEBI:15361"/>
        <dbReference type="ChEBI" id="CHEBI:15378"/>
        <dbReference type="ChEBI" id="CHEBI:17836"/>
        <dbReference type="ChEBI" id="CHEBI:58406"/>
        <dbReference type="EC" id="4.1.3.38"/>
    </reaction>
</comment>
<accession>K6UQI3</accession>
<evidence type="ECO:0000256" key="12">
    <source>
        <dbReference type="NCBIfam" id="TIGR03461"/>
    </source>
</evidence>
<proteinExistence type="inferred from homology"/>
<dbReference type="RefSeq" id="WP_002440236.1">
    <property type="nucleotide sequence ID" value="NC_017910.1"/>
</dbReference>
<comment type="subunit">
    <text evidence="3">Homodimer.</text>
</comment>
<dbReference type="GO" id="GO:0030170">
    <property type="term" value="F:pyridoxal phosphate binding"/>
    <property type="evidence" value="ECO:0007669"/>
    <property type="project" value="InterPro"/>
</dbReference>
<evidence type="ECO:0000256" key="10">
    <source>
        <dbReference type="ARBA" id="ARBA00054027"/>
    </source>
</evidence>
<evidence type="ECO:0000256" key="9">
    <source>
        <dbReference type="ARBA" id="ARBA00049529"/>
    </source>
</evidence>
<name>I2BAD9_SHIBC</name>
<dbReference type="NCBIfam" id="TIGR03461">
    <property type="entry name" value="pabC_Proteo"/>
    <property type="match status" value="1"/>
</dbReference>
<dbReference type="EC" id="4.1.3.38" evidence="8 12"/>
<keyword evidence="6 13" id="KW-0456">Lyase</keyword>
<evidence type="ECO:0000256" key="8">
    <source>
        <dbReference type="ARBA" id="ARBA00035676"/>
    </source>
</evidence>
<dbReference type="HOGENOM" id="CLU_020844_2_1_6"/>
<evidence type="ECO:0000256" key="4">
    <source>
        <dbReference type="ARBA" id="ARBA00022898"/>
    </source>
</evidence>
<dbReference type="InterPro" id="IPR050571">
    <property type="entry name" value="Class-IV_PLP-Dep_Aminotrnsfr"/>
</dbReference>
<dbReference type="Proteomes" id="UP000001955">
    <property type="component" value="Chromosome"/>
</dbReference>
<keyword evidence="4" id="KW-0663">Pyridoxal phosphate</keyword>
<dbReference type="InterPro" id="IPR001544">
    <property type="entry name" value="Aminotrans_IV"/>
</dbReference>
<evidence type="ECO:0000256" key="1">
    <source>
        <dbReference type="ARBA" id="ARBA00001933"/>
    </source>
</evidence>
<protein>
    <recommendedName>
        <fullName evidence="11 12">Aminodeoxychorismate lyase</fullName>
        <ecNumber evidence="8 12">4.1.3.38</ecNumber>
    </recommendedName>
</protein>
<dbReference type="eggNOG" id="COG0115">
    <property type="taxonomic scope" value="Bacteria"/>
</dbReference>
<dbReference type="SUPFAM" id="SSF56752">
    <property type="entry name" value="D-aminoacid aminotransferase-like PLP-dependent enzymes"/>
    <property type="match status" value="1"/>
</dbReference>
<gene>
    <name evidence="13" type="primary">pabC</name>
    <name evidence="13" type="ordered locus">EBL_c24040</name>
</gene>
<comment type="similarity">
    <text evidence="2">Belongs to the class-IV pyridoxal-phosphate-dependent aminotransferase family.</text>
</comment>
<evidence type="ECO:0000256" key="2">
    <source>
        <dbReference type="ARBA" id="ARBA00009320"/>
    </source>
</evidence>
<evidence type="ECO:0000313" key="14">
    <source>
        <dbReference type="Proteomes" id="UP000001955"/>
    </source>
</evidence>
<dbReference type="PANTHER" id="PTHR42743:SF2">
    <property type="entry name" value="AMINODEOXYCHORISMATE LYASE"/>
    <property type="match status" value="1"/>
</dbReference>
<organism evidence="13 14">
    <name type="scientific">Shimwellia blattae (strain ATCC 29907 / DSM 4481 / JCM 1650 / NBRC 105725 / CDC 9005-74)</name>
    <name type="common">Escherichia blattae</name>
    <dbReference type="NCBI Taxonomy" id="630626"/>
    <lineage>
        <taxon>Bacteria</taxon>
        <taxon>Pseudomonadati</taxon>
        <taxon>Pseudomonadota</taxon>
        <taxon>Gammaproteobacteria</taxon>
        <taxon>Enterobacterales</taxon>
        <taxon>Enterobacteriaceae</taxon>
        <taxon>Shimwellia</taxon>
    </lineage>
</organism>
<dbReference type="NCBIfam" id="NF004761">
    <property type="entry name" value="PRK06092.1"/>
    <property type="match status" value="1"/>
</dbReference>
<dbReference type="PANTHER" id="PTHR42743">
    <property type="entry name" value="AMINO-ACID AMINOTRANSFERASE"/>
    <property type="match status" value="1"/>
</dbReference>
<dbReference type="GO" id="GO:0005829">
    <property type="term" value="C:cytosol"/>
    <property type="evidence" value="ECO:0007669"/>
    <property type="project" value="TreeGrafter"/>
</dbReference>
<dbReference type="InterPro" id="IPR017824">
    <property type="entry name" value="Aminodeoxychorismate_lyase_IV"/>
</dbReference>
<keyword evidence="5" id="KW-0289">Folate biosynthesis</keyword>